<keyword evidence="2" id="KW-0539">Nucleus</keyword>
<feature type="compositionally biased region" description="Polar residues" evidence="3">
    <location>
        <begin position="767"/>
        <end position="813"/>
    </location>
</feature>
<dbReference type="RefSeq" id="XP_034013032.1">
    <property type="nucleotide sequence ID" value="XM_034154725.1"/>
</dbReference>
<dbReference type="Proteomes" id="UP000449547">
    <property type="component" value="Unassembled WGS sequence"/>
</dbReference>
<keyword evidence="5" id="KW-1185">Reference proteome</keyword>
<feature type="region of interest" description="Disordered" evidence="3">
    <location>
        <begin position="767"/>
        <end position="838"/>
    </location>
</feature>
<feature type="region of interest" description="Disordered" evidence="3">
    <location>
        <begin position="102"/>
        <end position="127"/>
    </location>
</feature>
<accession>A0A642URD8</accession>
<comment type="caution">
    <text evidence="4">The sequence shown here is derived from an EMBL/GenBank/DDBJ whole genome shotgun (WGS) entry which is preliminary data.</text>
</comment>
<dbReference type="AlphaFoldDB" id="A0A642URD8"/>
<feature type="compositionally biased region" description="Basic and acidic residues" evidence="3">
    <location>
        <begin position="342"/>
        <end position="365"/>
    </location>
</feature>
<dbReference type="CDD" id="cd12148">
    <property type="entry name" value="fungal_TF_MHR"/>
    <property type="match status" value="1"/>
</dbReference>
<dbReference type="InterPro" id="IPR050613">
    <property type="entry name" value="Sec_Metabolite_Reg"/>
</dbReference>
<dbReference type="GO" id="GO:0005634">
    <property type="term" value="C:nucleus"/>
    <property type="evidence" value="ECO:0007669"/>
    <property type="project" value="UniProtKB-SubCell"/>
</dbReference>
<name>A0A642URD8_DIURU</name>
<evidence type="ECO:0000313" key="5">
    <source>
        <dbReference type="Proteomes" id="UP000449547"/>
    </source>
</evidence>
<evidence type="ECO:0008006" key="6">
    <source>
        <dbReference type="Google" id="ProtNLM"/>
    </source>
</evidence>
<feature type="region of interest" description="Disordered" evidence="3">
    <location>
        <begin position="342"/>
        <end position="372"/>
    </location>
</feature>
<organism evidence="4 5">
    <name type="scientific">Diutina rugosa</name>
    <name type="common">Yeast</name>
    <name type="synonym">Candida rugosa</name>
    <dbReference type="NCBI Taxonomy" id="5481"/>
    <lineage>
        <taxon>Eukaryota</taxon>
        <taxon>Fungi</taxon>
        <taxon>Dikarya</taxon>
        <taxon>Ascomycota</taxon>
        <taxon>Saccharomycotina</taxon>
        <taxon>Pichiomycetes</taxon>
        <taxon>Debaryomycetaceae</taxon>
        <taxon>Diutina</taxon>
    </lineage>
</organism>
<dbReference type="PANTHER" id="PTHR31001">
    <property type="entry name" value="UNCHARACTERIZED TRANSCRIPTIONAL REGULATORY PROTEIN"/>
    <property type="match status" value="1"/>
</dbReference>
<dbReference type="OMA" id="CEANDCS"/>
<evidence type="ECO:0000256" key="2">
    <source>
        <dbReference type="ARBA" id="ARBA00023242"/>
    </source>
</evidence>
<evidence type="ECO:0000256" key="1">
    <source>
        <dbReference type="ARBA" id="ARBA00004123"/>
    </source>
</evidence>
<sequence>MDSTSKSTSSLSDDYNRSSHEDFLILRNEFDQLLRNNQFLVDENLRMSARLNMLEHNAGSHAPRSPKKEDKCISMTGETTEQGPKYYGPQSSNYMMQSLIDRVKHKQKSDSRGPEKNERPSIATQDLTLSMDKGDSGLLHNYDKQDDTQLVGHNTQRPNIVEQSLAKKAFPNVTYYRRKDKNQLPDRDVVIKLLHHFFESNEYYQTFVPKDKVFEFIEQYPLLRDQEWENDDDLLLLYILLALTVYRLSSQQCVNFGLISPEDIQRGSKLKQLLCKNVLLHEFNRLRHNLLTESVFSVTAYIISTEYYFMDQRYEESWSMIFHTCSIAYSIGLHIMGKIRQQQEHDVDPNRENIDKRPSEIKSEKFEEDDEEMQQDLQRYKLWLALRNFTGQVCSILGRPNPISIHVTKVVQLSLRDSNTDASERLDDNKVDIMLKLGFSECLRLSNLMLIENFLINFNWEDLFSLGIKFMDEISNLEWALHHDATVARGALDSVTRLPKHTDRRNVLSDLIVLYVNRAKLFEPFLTKFDKSPESDNVTKNVLESIFKFCDYALMFLQEAIQGVDFAYDVKSLDQAKQLPEFNFGKIVRMSNPFLHAFFYQGVIVIFTFIYCKTKEFIKDGKDLSCHLNRVVLDRIETSIREFMIFDETVTNSGNNSKMWSPTITNLFNKILQRIDLIHERQAESEIPNPKRFKVDEAQAGQTLTDSDSDIYGFNFNDPFWFTTPENLPYYLSSPSDDEYFTNCTSKNSGDTLNSGDALPMPYAMQEMSQSGKVVQNHPQNSWDSHQQNPYPVNSVTNYSQYPIPPTDTSAPQSVPPIIPALPPSDQSMPFDPSRPPQ</sequence>
<dbReference type="PANTHER" id="PTHR31001:SF88">
    <property type="entry name" value="TRANSCRIPTION FACTOR PDR3"/>
    <property type="match status" value="1"/>
</dbReference>
<dbReference type="OrthoDB" id="435881at2759"/>
<evidence type="ECO:0000313" key="4">
    <source>
        <dbReference type="EMBL" id="KAA8903887.1"/>
    </source>
</evidence>
<evidence type="ECO:0000256" key="3">
    <source>
        <dbReference type="SAM" id="MobiDB-lite"/>
    </source>
</evidence>
<reference evidence="4 5" key="1">
    <citation type="submission" date="2019-07" db="EMBL/GenBank/DDBJ databases">
        <title>Genome assembly of two rare yeast pathogens: Diutina rugosa and Trichomonascus ciferrii.</title>
        <authorList>
            <person name="Mixao V."/>
            <person name="Saus E."/>
            <person name="Hansen A."/>
            <person name="Lass-Flor C."/>
            <person name="Gabaldon T."/>
        </authorList>
    </citation>
    <scope>NUCLEOTIDE SEQUENCE [LARGE SCALE GENOMIC DNA]</scope>
    <source>
        <strain evidence="4 5">CBS 613</strain>
    </source>
</reference>
<gene>
    <name evidence="4" type="ORF">DIURU_002109</name>
</gene>
<dbReference type="EMBL" id="SWFT01000065">
    <property type="protein sequence ID" value="KAA8903887.1"/>
    <property type="molecule type" value="Genomic_DNA"/>
</dbReference>
<dbReference type="GeneID" id="54780760"/>
<feature type="compositionally biased region" description="Basic and acidic residues" evidence="3">
    <location>
        <begin position="108"/>
        <end position="119"/>
    </location>
</feature>
<proteinExistence type="predicted"/>
<dbReference type="VEuPathDB" id="FungiDB:DIURU_002109"/>
<protein>
    <recommendedName>
        <fullName evidence="6">Transcription factor domain-containing protein</fullName>
    </recommendedName>
</protein>
<feature type="compositionally biased region" description="Pro residues" evidence="3">
    <location>
        <begin position="814"/>
        <end position="823"/>
    </location>
</feature>
<comment type="subcellular location">
    <subcellularLocation>
        <location evidence="1">Nucleus</location>
    </subcellularLocation>
</comment>